<feature type="transmembrane region" description="Helical" evidence="8">
    <location>
        <begin position="70"/>
        <end position="92"/>
    </location>
</feature>
<protein>
    <recommendedName>
        <fullName evidence="2">histidine kinase</fullName>
        <ecNumber evidence="2">2.7.13.3</ecNumber>
    </recommendedName>
</protein>
<keyword evidence="6" id="KW-0067">ATP-binding</keyword>
<dbReference type="EC" id="2.7.13.3" evidence="2"/>
<evidence type="ECO:0000313" key="11">
    <source>
        <dbReference type="Proteomes" id="UP001596481"/>
    </source>
</evidence>
<dbReference type="SMART" id="SM00387">
    <property type="entry name" value="HATPase_c"/>
    <property type="match status" value="1"/>
</dbReference>
<comment type="caution">
    <text evidence="10">The sequence shown here is derived from an EMBL/GenBank/DDBJ whole genome shotgun (WGS) entry which is preliminary data.</text>
</comment>
<evidence type="ECO:0000256" key="1">
    <source>
        <dbReference type="ARBA" id="ARBA00000085"/>
    </source>
</evidence>
<dbReference type="Pfam" id="PF02518">
    <property type="entry name" value="HATPase_c"/>
    <property type="match status" value="1"/>
</dbReference>
<reference evidence="10 11" key="1">
    <citation type="journal article" date="2019" name="Int. J. Syst. Evol. Microbiol.">
        <title>The Global Catalogue of Microorganisms (GCM) 10K type strain sequencing project: providing services to taxonomists for standard genome sequencing and annotation.</title>
        <authorList>
            <consortium name="The Broad Institute Genomics Platform"/>
            <consortium name="The Broad Institute Genome Sequencing Center for Infectious Disease"/>
            <person name="Wu L."/>
            <person name="Ma J."/>
        </authorList>
    </citation>
    <scope>NUCLEOTIDE SEQUENCE [LARGE SCALE GENOMIC DNA]</scope>
    <source>
        <strain evidence="10 11">DSM 29988</strain>
    </source>
</reference>
<evidence type="ECO:0000256" key="2">
    <source>
        <dbReference type="ARBA" id="ARBA00012438"/>
    </source>
</evidence>
<evidence type="ECO:0000313" key="10">
    <source>
        <dbReference type="EMBL" id="MFC7202419.1"/>
    </source>
</evidence>
<dbReference type="InterPro" id="IPR003594">
    <property type="entry name" value="HATPase_dom"/>
</dbReference>
<dbReference type="PROSITE" id="PS50109">
    <property type="entry name" value="HIS_KIN"/>
    <property type="match status" value="1"/>
</dbReference>
<dbReference type="PRINTS" id="PR00344">
    <property type="entry name" value="BCTRLSENSOR"/>
</dbReference>
<dbReference type="PANTHER" id="PTHR42878">
    <property type="entry name" value="TWO-COMPONENT HISTIDINE KINASE"/>
    <property type="match status" value="1"/>
</dbReference>
<feature type="domain" description="Histidine kinase" evidence="9">
    <location>
        <begin position="141"/>
        <end position="347"/>
    </location>
</feature>
<dbReference type="GO" id="GO:0004673">
    <property type="term" value="F:protein histidine kinase activity"/>
    <property type="evidence" value="ECO:0007669"/>
    <property type="project" value="UniProtKB-EC"/>
</dbReference>
<dbReference type="InterPro" id="IPR004358">
    <property type="entry name" value="Sig_transdc_His_kin-like_C"/>
</dbReference>
<dbReference type="GO" id="GO:0005524">
    <property type="term" value="F:ATP binding"/>
    <property type="evidence" value="ECO:0007669"/>
    <property type="project" value="UniProtKB-KW"/>
</dbReference>
<dbReference type="InterPro" id="IPR005467">
    <property type="entry name" value="His_kinase_dom"/>
</dbReference>
<evidence type="ECO:0000259" key="9">
    <source>
        <dbReference type="PROSITE" id="PS50109"/>
    </source>
</evidence>
<dbReference type="Gene3D" id="3.30.565.10">
    <property type="entry name" value="Histidine kinase-like ATPase, C-terminal domain"/>
    <property type="match status" value="1"/>
</dbReference>
<evidence type="ECO:0000256" key="4">
    <source>
        <dbReference type="ARBA" id="ARBA00022741"/>
    </source>
</evidence>
<dbReference type="EMBL" id="JBHTAA010000001">
    <property type="protein sequence ID" value="MFC7202419.1"/>
    <property type="molecule type" value="Genomic_DNA"/>
</dbReference>
<keyword evidence="8" id="KW-0472">Membrane</keyword>
<name>A0ABD5ZAW1_9EURY</name>
<keyword evidence="8" id="KW-0812">Transmembrane</keyword>
<dbReference type="GO" id="GO:0000160">
    <property type="term" value="P:phosphorelay signal transduction system"/>
    <property type="evidence" value="ECO:0007669"/>
    <property type="project" value="UniProtKB-KW"/>
</dbReference>
<evidence type="ECO:0000256" key="7">
    <source>
        <dbReference type="ARBA" id="ARBA00023012"/>
    </source>
</evidence>
<sequence>MTFKRAFVCGSVTVTGLALATTPLARLTVAGESPLGLTLAALGAAVALVVAGAGVLLYRSDITTENAARIAGWNLLGVVVLGAILILASLYVPYEVPTFLVADVLAVSAFAHVLIGFNDVRRIRAEELASKSEKLEVLNRLLRHNLRTEAQIIGGYADVLVQSASDDTTRQSARTVQSHANKLGRMNDSVKQIFWALDSSDESLETVDVTELASEVVELARADHPDVEFSIDVASGTAVKGGERLRSALLHLVENAAEYNDGDSPTVTVKATVLDDVVELSVSDNGPGIPEMERSVVTGASKITQVNHGQGLGLWVVKWITQAYDGTFDIGSSGGGTNATLRLKHAPAGAQTSHVSSD</sequence>
<gene>
    <name evidence="10" type="ORF">ACFQJC_02755</name>
</gene>
<evidence type="ECO:0000256" key="3">
    <source>
        <dbReference type="ARBA" id="ARBA00022679"/>
    </source>
</evidence>
<evidence type="ECO:0000256" key="8">
    <source>
        <dbReference type="SAM" id="Phobius"/>
    </source>
</evidence>
<keyword evidence="3" id="KW-0808">Transferase</keyword>
<feature type="transmembrane region" description="Helical" evidence="8">
    <location>
        <begin position="36"/>
        <end position="58"/>
    </location>
</feature>
<dbReference type="Proteomes" id="UP001596481">
    <property type="component" value="Unassembled WGS sequence"/>
</dbReference>
<dbReference type="SUPFAM" id="SSF55874">
    <property type="entry name" value="ATPase domain of HSP90 chaperone/DNA topoisomerase II/histidine kinase"/>
    <property type="match status" value="1"/>
</dbReference>
<evidence type="ECO:0000256" key="6">
    <source>
        <dbReference type="ARBA" id="ARBA00022840"/>
    </source>
</evidence>
<dbReference type="InterPro" id="IPR036890">
    <property type="entry name" value="HATPase_C_sf"/>
</dbReference>
<proteinExistence type="predicted"/>
<keyword evidence="5 10" id="KW-0418">Kinase</keyword>
<feature type="transmembrane region" description="Helical" evidence="8">
    <location>
        <begin position="98"/>
        <end position="117"/>
    </location>
</feature>
<dbReference type="CDD" id="cd00075">
    <property type="entry name" value="HATPase"/>
    <property type="match status" value="1"/>
</dbReference>
<keyword evidence="4" id="KW-0547">Nucleotide-binding</keyword>
<comment type="catalytic activity">
    <reaction evidence="1">
        <text>ATP + protein L-histidine = ADP + protein N-phospho-L-histidine.</text>
        <dbReference type="EC" id="2.7.13.3"/>
    </reaction>
</comment>
<keyword evidence="11" id="KW-1185">Reference proteome</keyword>
<dbReference type="PANTHER" id="PTHR42878:SF7">
    <property type="entry name" value="SENSOR HISTIDINE KINASE GLRK"/>
    <property type="match status" value="1"/>
</dbReference>
<dbReference type="RefSeq" id="WP_390221717.1">
    <property type="nucleotide sequence ID" value="NZ_JBHTAA010000001.1"/>
</dbReference>
<evidence type="ECO:0000256" key="5">
    <source>
        <dbReference type="ARBA" id="ARBA00022777"/>
    </source>
</evidence>
<accession>A0ABD5ZAW1</accession>
<organism evidence="10 11">
    <name type="scientific">Haloferax namakaokahaiae</name>
    <dbReference type="NCBI Taxonomy" id="1748331"/>
    <lineage>
        <taxon>Archaea</taxon>
        <taxon>Methanobacteriati</taxon>
        <taxon>Methanobacteriota</taxon>
        <taxon>Stenosarchaea group</taxon>
        <taxon>Halobacteria</taxon>
        <taxon>Halobacteriales</taxon>
        <taxon>Haloferacaceae</taxon>
        <taxon>Haloferax</taxon>
    </lineage>
</organism>
<keyword evidence="7" id="KW-0902">Two-component regulatory system</keyword>
<dbReference type="InterPro" id="IPR050351">
    <property type="entry name" value="BphY/WalK/GraS-like"/>
</dbReference>
<dbReference type="AlphaFoldDB" id="A0ABD5ZAW1"/>
<keyword evidence="8" id="KW-1133">Transmembrane helix</keyword>